<keyword evidence="2" id="KW-0966">Cell projection</keyword>
<feature type="coiled-coil region" evidence="1">
    <location>
        <begin position="95"/>
        <end position="122"/>
    </location>
</feature>
<reference evidence="2" key="1">
    <citation type="submission" date="2024-05" db="EMBL/GenBank/DDBJ databases">
        <authorList>
            <person name="Yu L."/>
        </authorList>
    </citation>
    <scope>NUCLEOTIDE SEQUENCE</scope>
    <source>
        <strain evidence="2">G08B096</strain>
    </source>
</reference>
<keyword evidence="2" id="KW-0969">Cilium</keyword>
<dbReference type="Pfam" id="PF05130">
    <property type="entry name" value="FlgN"/>
    <property type="match status" value="1"/>
</dbReference>
<dbReference type="InterPro" id="IPR007809">
    <property type="entry name" value="FlgN-like"/>
</dbReference>
<keyword evidence="1" id="KW-0175">Coiled coil</keyword>
<keyword evidence="2" id="KW-0282">Flagellum</keyword>
<accession>A0AAU7W7C2</accession>
<protein>
    <submittedName>
        <fullName evidence="2">Flagellar export chaperone FlgN</fullName>
    </submittedName>
</protein>
<sequence length="158" mass="17363">MGLHELSAVLWRERELLDVLLYKLDVERLLLATDRHRWLGRAAHEIAYVTDRLKEVGLARAVESGEAAEELGVGADATLRELAEATEDPVWRDILEAHLAALRDVTAEIAALRDANELLLRRTATTAPPGGRPAGHDTYDASGRTRVAHAATLVDEET</sequence>
<evidence type="ECO:0000313" key="2">
    <source>
        <dbReference type="EMBL" id="XBX82515.1"/>
    </source>
</evidence>
<gene>
    <name evidence="2" type="primary">flgN</name>
    <name evidence="2" type="ORF">ABIQ69_00990</name>
</gene>
<dbReference type="RefSeq" id="WP_350348532.1">
    <property type="nucleotide sequence ID" value="NZ_CP158374.1"/>
</dbReference>
<evidence type="ECO:0000256" key="1">
    <source>
        <dbReference type="SAM" id="Coils"/>
    </source>
</evidence>
<dbReference type="AlphaFoldDB" id="A0AAU7W7C2"/>
<dbReference type="GO" id="GO:0044780">
    <property type="term" value="P:bacterial-type flagellum assembly"/>
    <property type="evidence" value="ECO:0007669"/>
    <property type="project" value="InterPro"/>
</dbReference>
<proteinExistence type="predicted"/>
<name>A0AAU7W7C2_9MICO</name>
<organism evidence="2">
    <name type="scientific">Agromyces sp. G08B096</name>
    <dbReference type="NCBI Taxonomy" id="3156399"/>
    <lineage>
        <taxon>Bacteria</taxon>
        <taxon>Bacillati</taxon>
        <taxon>Actinomycetota</taxon>
        <taxon>Actinomycetes</taxon>
        <taxon>Micrococcales</taxon>
        <taxon>Microbacteriaceae</taxon>
        <taxon>Agromyces</taxon>
    </lineage>
</organism>
<dbReference type="EMBL" id="CP158374">
    <property type="protein sequence ID" value="XBX82515.1"/>
    <property type="molecule type" value="Genomic_DNA"/>
</dbReference>